<dbReference type="InterPro" id="IPR035979">
    <property type="entry name" value="RBD_domain_sf"/>
</dbReference>
<sequence>MDDARTVWCGNLSDKVTEDILFDLFLQAAPLEKVKIVKDKDVRKSNFAFIIFKHQISVNYALKLLNGIRLFDKSIIVKPRIVNLQNQSVNRNILRNDHQNRLNQINYNEVLKIGQLSLNQSSQSNYDPPNNNNNNNNHLGHWEHNIYHSQEGRQIECMKNYKNDEYHNNRQNASIHQRRYDGRNNFNDRNNHFY</sequence>
<dbReference type="InterPro" id="IPR000504">
    <property type="entry name" value="RRM_dom"/>
</dbReference>
<dbReference type="GO" id="GO:0003727">
    <property type="term" value="F:single-stranded RNA binding"/>
    <property type="evidence" value="ECO:0007669"/>
    <property type="project" value="TreeGrafter"/>
</dbReference>
<accession>A0AAV8WMD6</accession>
<reference evidence="6" key="1">
    <citation type="journal article" date="2023" name="Insect Mol. Biol.">
        <title>Genome sequencing provides insights into the evolution of gene families encoding plant cell wall-degrading enzymes in longhorned beetles.</title>
        <authorList>
            <person name="Shin N.R."/>
            <person name="Okamura Y."/>
            <person name="Kirsch R."/>
            <person name="Pauchet Y."/>
        </authorList>
    </citation>
    <scope>NUCLEOTIDE SEQUENCE</scope>
    <source>
        <strain evidence="6">RBIC_L_NR</strain>
    </source>
</reference>
<feature type="domain" description="RRM" evidence="5">
    <location>
        <begin position="5"/>
        <end position="78"/>
    </location>
</feature>
<dbReference type="Gene3D" id="3.30.70.330">
    <property type="match status" value="1"/>
</dbReference>
<evidence type="ECO:0000256" key="2">
    <source>
        <dbReference type="ARBA" id="ARBA00022884"/>
    </source>
</evidence>
<dbReference type="Proteomes" id="UP001162156">
    <property type="component" value="Unassembled WGS sequence"/>
</dbReference>
<evidence type="ECO:0000259" key="5">
    <source>
        <dbReference type="PROSITE" id="PS50102"/>
    </source>
</evidence>
<evidence type="ECO:0000313" key="6">
    <source>
        <dbReference type="EMBL" id="KAJ8927619.1"/>
    </source>
</evidence>
<dbReference type="GO" id="GO:0005654">
    <property type="term" value="C:nucleoplasm"/>
    <property type="evidence" value="ECO:0007669"/>
    <property type="project" value="UniProtKB-SubCell"/>
</dbReference>
<dbReference type="EMBL" id="JANEYF010005580">
    <property type="protein sequence ID" value="KAJ8927619.1"/>
    <property type="molecule type" value="Genomic_DNA"/>
</dbReference>
<evidence type="ECO:0000256" key="1">
    <source>
        <dbReference type="ARBA" id="ARBA00004642"/>
    </source>
</evidence>
<dbReference type="SMART" id="SM00360">
    <property type="entry name" value="RRM"/>
    <property type="match status" value="1"/>
</dbReference>
<dbReference type="PANTHER" id="PTHR13798:SF11">
    <property type="entry name" value="RNA-BINDING PROTEIN 7-RELATED"/>
    <property type="match status" value="1"/>
</dbReference>
<dbReference type="CDD" id="cd12336">
    <property type="entry name" value="RRM_RBM7_like"/>
    <property type="match status" value="1"/>
</dbReference>
<dbReference type="SUPFAM" id="SSF54928">
    <property type="entry name" value="RNA-binding domain, RBD"/>
    <property type="match status" value="1"/>
</dbReference>
<dbReference type="Pfam" id="PF00076">
    <property type="entry name" value="RRM_1"/>
    <property type="match status" value="1"/>
</dbReference>
<evidence type="ECO:0000256" key="4">
    <source>
        <dbReference type="PROSITE-ProRule" id="PRU00176"/>
    </source>
</evidence>
<proteinExistence type="predicted"/>
<keyword evidence="3" id="KW-0539">Nucleus</keyword>
<dbReference type="InterPro" id="IPR052285">
    <property type="entry name" value="NEXT_complex_subunit"/>
</dbReference>
<keyword evidence="2 4" id="KW-0694">RNA-binding</keyword>
<dbReference type="GO" id="GO:0000381">
    <property type="term" value="P:regulation of alternative mRNA splicing, via spliceosome"/>
    <property type="evidence" value="ECO:0007669"/>
    <property type="project" value="TreeGrafter"/>
</dbReference>
<dbReference type="AlphaFoldDB" id="A0AAV8WMD6"/>
<comment type="subcellular location">
    <subcellularLocation>
        <location evidence="1">Nucleus</location>
        <location evidence="1">Nucleoplasm</location>
    </subcellularLocation>
</comment>
<comment type="caution">
    <text evidence="6">The sequence shown here is derived from an EMBL/GenBank/DDBJ whole genome shotgun (WGS) entry which is preliminary data.</text>
</comment>
<keyword evidence="7" id="KW-1185">Reference proteome</keyword>
<gene>
    <name evidence="6" type="ORF">NQ314_019897</name>
</gene>
<evidence type="ECO:0000256" key="3">
    <source>
        <dbReference type="ARBA" id="ARBA00023242"/>
    </source>
</evidence>
<name>A0AAV8WMD6_9CUCU</name>
<dbReference type="InterPro" id="IPR012677">
    <property type="entry name" value="Nucleotide-bd_a/b_plait_sf"/>
</dbReference>
<dbReference type="PROSITE" id="PS50102">
    <property type="entry name" value="RRM"/>
    <property type="match status" value="1"/>
</dbReference>
<organism evidence="6 7">
    <name type="scientific">Rhamnusium bicolor</name>
    <dbReference type="NCBI Taxonomy" id="1586634"/>
    <lineage>
        <taxon>Eukaryota</taxon>
        <taxon>Metazoa</taxon>
        <taxon>Ecdysozoa</taxon>
        <taxon>Arthropoda</taxon>
        <taxon>Hexapoda</taxon>
        <taxon>Insecta</taxon>
        <taxon>Pterygota</taxon>
        <taxon>Neoptera</taxon>
        <taxon>Endopterygota</taxon>
        <taxon>Coleoptera</taxon>
        <taxon>Polyphaga</taxon>
        <taxon>Cucujiformia</taxon>
        <taxon>Chrysomeloidea</taxon>
        <taxon>Cerambycidae</taxon>
        <taxon>Lepturinae</taxon>
        <taxon>Rhagiini</taxon>
        <taxon>Rhamnusium</taxon>
    </lineage>
</organism>
<protein>
    <recommendedName>
        <fullName evidence="5">RRM domain-containing protein</fullName>
    </recommendedName>
</protein>
<evidence type="ECO:0000313" key="7">
    <source>
        <dbReference type="Proteomes" id="UP001162156"/>
    </source>
</evidence>
<dbReference type="PANTHER" id="PTHR13798">
    <property type="entry name" value="RNA BINDING MOTIF RBM PROTEIN -RELATED"/>
    <property type="match status" value="1"/>
</dbReference>